<reference evidence="2" key="1">
    <citation type="submission" date="2021-07" db="EMBL/GenBank/DDBJ databases">
        <authorList>
            <person name="Branca A.L. A."/>
        </authorList>
    </citation>
    <scope>NUCLEOTIDE SEQUENCE</scope>
</reference>
<accession>A0A9W4JAM7</accession>
<protein>
    <submittedName>
        <fullName evidence="2">Uncharacterized protein</fullName>
    </submittedName>
</protein>
<sequence length="663" mass="75184">MLSNLHDNTHRQPVVQSSKDNQKLQLIPHLEAAHRLFYKLPQHAKSLDWVDFSRLGSCGWTLHHANMWKTFPTIQAKMWDKIDSCPRLTEKRIFAGQKLLNDRFAALHNTFLSGKSDLTESRALTLDQSVMELVSFLRDDDFLKRVFKIRGKMKFSYEVKNRTAFITHGSITEPIYTVLDIPKHMLTVKELAFGLEQGPLLVPPSDDTDDFGAVSMRITMVALIMMFSSMVDAGVWFGYINTGDAYVFCRIVREFHEQGNPVVLEYYLCVPSKDVLIEQRLDNSKWTRCTALGQVLSFTLHALTFFPSPRSWQEMVHGSMLCEGESTIMKVLENVIFNHYNRFNPPLGFGYLDSCWSEPWHAQFLRHYPENKSLLPVSDSPVQPVLYEVLYCTAACLLGTRNKGPLDPQCPNFRKHGEMCHQLQSMEIVKGLHQQLVERQFDAFERLNIRGQTACMIKATLLSHGYTVILKGSFNRKETQDRLVNEIFIYPHLADLQGVHIPAFLGGFVLAPQWTAGYFCYGMRLQTFMVLGWAGRRVQGDDDPAPTSGPSAIDKGAAAFEALTEYGAIIPSQAWRNILEDGISGQVSFVDLMDLEWQPGTVPTCSEQPLRLRADPTTPEKKNTHSDGSDTDSKGSPTRKVRFREWRSLEPQPSPPGMGPENG</sequence>
<evidence type="ECO:0000256" key="1">
    <source>
        <dbReference type="SAM" id="MobiDB-lite"/>
    </source>
</evidence>
<dbReference type="Proteomes" id="UP001152646">
    <property type="component" value="Unassembled WGS sequence"/>
</dbReference>
<name>A0A9W4JAM7_9EURO</name>
<dbReference type="OrthoDB" id="2156052at2759"/>
<dbReference type="EMBL" id="CAJVPA010000191">
    <property type="protein sequence ID" value="CAG8385916.1"/>
    <property type="molecule type" value="Genomic_DNA"/>
</dbReference>
<organism evidence="2 3">
    <name type="scientific">Penicillium salamii</name>
    <dbReference type="NCBI Taxonomy" id="1612424"/>
    <lineage>
        <taxon>Eukaryota</taxon>
        <taxon>Fungi</taxon>
        <taxon>Dikarya</taxon>
        <taxon>Ascomycota</taxon>
        <taxon>Pezizomycotina</taxon>
        <taxon>Eurotiomycetes</taxon>
        <taxon>Eurotiomycetidae</taxon>
        <taxon>Eurotiales</taxon>
        <taxon>Aspergillaceae</taxon>
        <taxon>Penicillium</taxon>
    </lineage>
</organism>
<comment type="caution">
    <text evidence="2">The sequence shown here is derived from an EMBL/GenBank/DDBJ whole genome shotgun (WGS) entry which is preliminary data.</text>
</comment>
<evidence type="ECO:0000313" key="2">
    <source>
        <dbReference type="EMBL" id="CAG8385916.1"/>
    </source>
</evidence>
<evidence type="ECO:0000313" key="3">
    <source>
        <dbReference type="Proteomes" id="UP001152646"/>
    </source>
</evidence>
<proteinExistence type="predicted"/>
<gene>
    <name evidence="2" type="ORF">PSALAMII_LOCUS6557</name>
</gene>
<feature type="compositionally biased region" description="Pro residues" evidence="1">
    <location>
        <begin position="652"/>
        <end position="663"/>
    </location>
</feature>
<dbReference type="AlphaFoldDB" id="A0A9W4JAM7"/>
<feature type="compositionally biased region" description="Basic and acidic residues" evidence="1">
    <location>
        <begin position="610"/>
        <end position="633"/>
    </location>
</feature>
<feature type="region of interest" description="Disordered" evidence="1">
    <location>
        <begin position="601"/>
        <end position="663"/>
    </location>
</feature>